<evidence type="ECO:0000313" key="1">
    <source>
        <dbReference type="EMBL" id="GFO16893.1"/>
    </source>
</evidence>
<accession>A0AAV4BCI2</accession>
<comment type="caution">
    <text evidence="1">The sequence shown here is derived from an EMBL/GenBank/DDBJ whole genome shotgun (WGS) entry which is preliminary data.</text>
</comment>
<organism evidence="1 2">
    <name type="scientific">Plakobranchus ocellatus</name>
    <dbReference type="NCBI Taxonomy" id="259542"/>
    <lineage>
        <taxon>Eukaryota</taxon>
        <taxon>Metazoa</taxon>
        <taxon>Spiralia</taxon>
        <taxon>Lophotrochozoa</taxon>
        <taxon>Mollusca</taxon>
        <taxon>Gastropoda</taxon>
        <taxon>Heterobranchia</taxon>
        <taxon>Euthyneura</taxon>
        <taxon>Panpulmonata</taxon>
        <taxon>Sacoglossa</taxon>
        <taxon>Placobranchoidea</taxon>
        <taxon>Plakobranchidae</taxon>
        <taxon>Plakobranchus</taxon>
    </lineage>
</organism>
<gene>
    <name evidence="1" type="ORF">PoB_004339800</name>
</gene>
<protein>
    <submittedName>
        <fullName evidence="1">Uncharacterized protein</fullName>
    </submittedName>
</protein>
<keyword evidence="2" id="KW-1185">Reference proteome</keyword>
<sequence>MLWSRLSPVQASSEELREHVLQGKPARVVLDRGSYRETFLLDNVNMNGNVICGEATDRMSSSLGSDAEFQPILVCTNGHVDYLNYSATSRDGNFVNNVWIVDAISFRTRDYSPDNTPVSSRYLDGSSRMQFMDNYLIMARKSEMRGVMRDRAYAFHIDNTHTDLDSGHTSGQSLNHISQSYTPTGDIIFRSQPYHWFSSWETTGI</sequence>
<proteinExistence type="predicted"/>
<reference evidence="1 2" key="1">
    <citation type="journal article" date="2021" name="Elife">
        <title>Chloroplast acquisition without the gene transfer in kleptoplastic sea slugs, Plakobranchus ocellatus.</title>
        <authorList>
            <person name="Maeda T."/>
            <person name="Takahashi S."/>
            <person name="Yoshida T."/>
            <person name="Shimamura S."/>
            <person name="Takaki Y."/>
            <person name="Nagai Y."/>
            <person name="Toyoda A."/>
            <person name="Suzuki Y."/>
            <person name="Arimoto A."/>
            <person name="Ishii H."/>
            <person name="Satoh N."/>
            <person name="Nishiyama T."/>
            <person name="Hasebe M."/>
            <person name="Maruyama T."/>
            <person name="Minagawa J."/>
            <person name="Obokata J."/>
            <person name="Shigenobu S."/>
        </authorList>
    </citation>
    <scope>NUCLEOTIDE SEQUENCE [LARGE SCALE GENOMIC DNA]</scope>
</reference>
<dbReference type="AlphaFoldDB" id="A0AAV4BCI2"/>
<dbReference type="Proteomes" id="UP000735302">
    <property type="component" value="Unassembled WGS sequence"/>
</dbReference>
<dbReference type="EMBL" id="BLXT01004727">
    <property type="protein sequence ID" value="GFO16893.1"/>
    <property type="molecule type" value="Genomic_DNA"/>
</dbReference>
<evidence type="ECO:0000313" key="2">
    <source>
        <dbReference type="Proteomes" id="UP000735302"/>
    </source>
</evidence>
<name>A0AAV4BCI2_9GAST</name>